<comment type="caution">
    <text evidence="1">The sequence shown here is derived from an EMBL/GenBank/DDBJ whole genome shotgun (WGS) entry which is preliminary data.</text>
</comment>
<evidence type="ECO:0000313" key="1">
    <source>
        <dbReference type="EMBL" id="PRC93213.1"/>
    </source>
</evidence>
<dbReference type="EMBL" id="PUGF01000008">
    <property type="protein sequence ID" value="PRC93213.1"/>
    <property type="molecule type" value="Genomic_DNA"/>
</dbReference>
<accession>A0A2S9GZT8</accession>
<evidence type="ECO:0000313" key="2">
    <source>
        <dbReference type="Proteomes" id="UP000237839"/>
    </source>
</evidence>
<organism evidence="1 2">
    <name type="scientific">Solimicrobium silvestre</name>
    <dbReference type="NCBI Taxonomy" id="2099400"/>
    <lineage>
        <taxon>Bacteria</taxon>
        <taxon>Pseudomonadati</taxon>
        <taxon>Pseudomonadota</taxon>
        <taxon>Betaproteobacteria</taxon>
        <taxon>Burkholderiales</taxon>
        <taxon>Oxalobacteraceae</taxon>
        <taxon>Solimicrobium</taxon>
    </lineage>
</organism>
<dbReference type="Proteomes" id="UP000237839">
    <property type="component" value="Unassembled WGS sequence"/>
</dbReference>
<keyword evidence="2" id="KW-1185">Reference proteome</keyword>
<gene>
    <name evidence="1" type="ORF">S2091_1951</name>
</gene>
<proteinExistence type="predicted"/>
<sequence length="79" mass="9203">MLFGLKKLFFADYLQIYFNFHGIKSGLIAVFTFVNRQLDIQNQSFMSKILPNRMVSSKMIHMVWAKISSLFCVGAQWCC</sequence>
<dbReference type="AlphaFoldDB" id="A0A2S9GZT8"/>
<name>A0A2S9GZT8_9BURK</name>
<reference evidence="1 2" key="1">
    <citation type="submission" date="2018-02" db="EMBL/GenBank/DDBJ databases">
        <title>Solimicrobium silvestre gen. nov., sp. nov., isolated from alpine forest soil.</title>
        <authorList>
            <person name="Margesin R."/>
            <person name="Albuquerque L."/>
            <person name="Zhang D.-C."/>
            <person name="Froufe H.J.C."/>
            <person name="Severino R."/>
            <person name="Roxo I."/>
            <person name="Egas C."/>
            <person name="Da Costa M.S."/>
        </authorList>
    </citation>
    <scope>NUCLEOTIDE SEQUENCE [LARGE SCALE GENOMIC DNA]</scope>
    <source>
        <strain evidence="1 2">S20-91</strain>
    </source>
</reference>
<protein>
    <submittedName>
        <fullName evidence="1">Uncharacterized protein</fullName>
    </submittedName>
</protein>